<gene>
    <name evidence="2" type="ORF">CHARACLAT_003579</name>
</gene>
<dbReference type="InterPro" id="IPR006597">
    <property type="entry name" value="Sel1-like"/>
</dbReference>
<organism evidence="2 3">
    <name type="scientific">Characodon lateralis</name>
    <dbReference type="NCBI Taxonomy" id="208331"/>
    <lineage>
        <taxon>Eukaryota</taxon>
        <taxon>Metazoa</taxon>
        <taxon>Chordata</taxon>
        <taxon>Craniata</taxon>
        <taxon>Vertebrata</taxon>
        <taxon>Euteleostomi</taxon>
        <taxon>Actinopterygii</taxon>
        <taxon>Neopterygii</taxon>
        <taxon>Teleostei</taxon>
        <taxon>Neoteleostei</taxon>
        <taxon>Acanthomorphata</taxon>
        <taxon>Ovalentaria</taxon>
        <taxon>Atherinomorphae</taxon>
        <taxon>Cyprinodontiformes</taxon>
        <taxon>Goodeidae</taxon>
        <taxon>Characodon</taxon>
    </lineage>
</organism>
<dbReference type="SMART" id="SM00671">
    <property type="entry name" value="SEL1"/>
    <property type="match status" value="8"/>
</dbReference>
<proteinExistence type="predicted"/>
<dbReference type="EMBL" id="JAHUTJ010065734">
    <property type="protein sequence ID" value="MED6289513.1"/>
    <property type="molecule type" value="Genomic_DNA"/>
</dbReference>
<dbReference type="InterPro" id="IPR011990">
    <property type="entry name" value="TPR-like_helical_dom_sf"/>
</dbReference>
<comment type="caution">
    <text evidence="2">The sequence shown here is derived from an EMBL/GenBank/DDBJ whole genome shotgun (WGS) entry which is preliminary data.</text>
</comment>
<dbReference type="PANTHER" id="PTHR44444">
    <property type="entry name" value="PROTEIN SEL-1 HOMOLOG 3"/>
    <property type="match status" value="1"/>
</dbReference>
<evidence type="ECO:0000313" key="2">
    <source>
        <dbReference type="EMBL" id="MED6289513.1"/>
    </source>
</evidence>
<name>A0ABU7ETA6_9TELE</name>
<sequence length="1008" mass="113555">MQIVCGLDKVKLLNAPEEAVPDHLLRILYSCDVAATIQLDCVVSFETGTVSTILIRQWSCVPSDLLIKTVKLNLPDWLVYQADGIVPESHSVLSCFLRVSVKYSGSDDTKRSADSQDVASLQLKPFFSRPVKQHRLCKAWSKQMFHLTRRFLQKQCPSEQENIHLLSAIYASTGESFGITKTLHPYKNELLEHFRLNAISFPWCELSMWIFVTRDCKARLCGVFHHIDSNNNYATPALFLTKSGKLHIQISGVSEESSAFLSSFTMPLNKWCQLSLALQGRTVTVSLAFMNNEERKVKSSEHMLSHAAMFDDTEGYFVIGGGKYIQGVEGYFGPVVYYRNRVPHSMSEVVIPDVIKNTNLTRWLQSCQEFIFDITVKISGFTLKAKHKKEGDTCFDIFHEWVEMERKPPNSQCDSWEEALPRRKLAVQLAKLLVFKYGGTAVSPSSVGRALYSLSLHKMGKTSSSAVVSKILPLLVQAGCLADNHALHVSSVLYSTGLGVQKHPIKAWLLSLLGAQRDDRLALLRLGYMHQQGLHGFPKDPDLAYAYYANIAKQTTLDLHNPTPQQAFVEAVYLNNDEALNLQTNEGHHIFQWLKLQARRGAAEAEQTLARMLFWGQQGLSANIQEAVKHYRRGAVQLEDPVSMYDYGIILLLGHGVEKDVPKGVMFLKKAMEQGFVPAINALAWYYEQFEKDYQQAVQLWEKADFLGSPDAPLNLGVLHSQGLYPGKPANQYVAYKYYLKSAERGHMRGAAFLADIWATGIPDYVERRPSDAVSWVKWTAEQNGYLGIILRKALDSYLKSDLFISLLFYMMAAESGYAPAQFNVAYLCEQNVAGLLDPAYATRCMWRYYNLTIQSQSPDTYAFIRMGDLLYEGLDGRQKDFFSAAQMYSLAALRNNPQGWYNLGLLAEEGYRLPLSIMIELGLSELYLADENLLLSALYKRCRDSDNTDSYLPCSLALFFVLLRSLEKSYIAAVIKVSTAVAVVASPALYVIIVLGVLRRRMNHQDS</sequence>
<keyword evidence="1" id="KW-1133">Transmembrane helix</keyword>
<protein>
    <submittedName>
        <fullName evidence="2">Uncharacterized protein</fullName>
    </submittedName>
</protein>
<dbReference type="Pfam" id="PF08238">
    <property type="entry name" value="Sel1"/>
    <property type="match status" value="6"/>
</dbReference>
<accession>A0ABU7ETA6</accession>
<feature type="transmembrane region" description="Helical" evidence="1">
    <location>
        <begin position="971"/>
        <end position="999"/>
    </location>
</feature>
<evidence type="ECO:0000313" key="3">
    <source>
        <dbReference type="Proteomes" id="UP001352852"/>
    </source>
</evidence>
<keyword evidence="1" id="KW-0472">Membrane</keyword>
<reference evidence="2 3" key="1">
    <citation type="submission" date="2021-06" db="EMBL/GenBank/DDBJ databases">
        <authorList>
            <person name="Palmer J.M."/>
        </authorList>
    </citation>
    <scope>NUCLEOTIDE SEQUENCE [LARGE SCALE GENOMIC DNA]</scope>
    <source>
        <strain evidence="2 3">CL_MEX2019</strain>
        <tissue evidence="2">Muscle</tissue>
    </source>
</reference>
<dbReference type="SUPFAM" id="SSF81901">
    <property type="entry name" value="HCP-like"/>
    <property type="match status" value="3"/>
</dbReference>
<dbReference type="Proteomes" id="UP001352852">
    <property type="component" value="Unassembled WGS sequence"/>
</dbReference>
<dbReference type="Gene3D" id="1.25.40.10">
    <property type="entry name" value="Tetratricopeptide repeat domain"/>
    <property type="match status" value="2"/>
</dbReference>
<keyword evidence="1" id="KW-0812">Transmembrane</keyword>
<dbReference type="InterPro" id="IPR042756">
    <property type="entry name" value="Sel-1L3"/>
</dbReference>
<keyword evidence="3" id="KW-1185">Reference proteome</keyword>
<dbReference type="PANTHER" id="PTHR44444:SF4">
    <property type="entry name" value="PROTEIN SEL-1 HOMOLOG 3 ISOFORM X1"/>
    <property type="match status" value="1"/>
</dbReference>
<evidence type="ECO:0000256" key="1">
    <source>
        <dbReference type="SAM" id="Phobius"/>
    </source>
</evidence>